<dbReference type="SUPFAM" id="SSF52540">
    <property type="entry name" value="P-loop containing nucleoside triphosphate hydrolases"/>
    <property type="match status" value="1"/>
</dbReference>
<dbReference type="InterPro" id="IPR041677">
    <property type="entry name" value="DNA2/NAM7_AAA_11"/>
</dbReference>
<evidence type="ECO:0000256" key="6">
    <source>
        <dbReference type="SAM" id="MobiDB-lite"/>
    </source>
</evidence>
<name>A0ABN9SDG6_9DINO</name>
<evidence type="ECO:0000256" key="2">
    <source>
        <dbReference type="ARBA" id="ARBA00022741"/>
    </source>
</evidence>
<feature type="region of interest" description="Disordered" evidence="6">
    <location>
        <begin position="82"/>
        <end position="214"/>
    </location>
</feature>
<dbReference type="Proteomes" id="UP001189429">
    <property type="component" value="Unassembled WGS sequence"/>
</dbReference>
<feature type="domain" description="DNA2/NAM7 helicase helicase" evidence="7">
    <location>
        <begin position="907"/>
        <end position="973"/>
    </location>
</feature>
<evidence type="ECO:0000256" key="3">
    <source>
        <dbReference type="ARBA" id="ARBA00022801"/>
    </source>
</evidence>
<evidence type="ECO:0000259" key="8">
    <source>
        <dbReference type="Pfam" id="PF13087"/>
    </source>
</evidence>
<dbReference type="InterPro" id="IPR041679">
    <property type="entry name" value="DNA2/NAM7-like_C"/>
</dbReference>
<feature type="region of interest" description="Disordered" evidence="6">
    <location>
        <begin position="732"/>
        <end position="755"/>
    </location>
</feature>
<dbReference type="CDD" id="cd18808">
    <property type="entry name" value="SF1_C_Upf1"/>
    <property type="match status" value="1"/>
</dbReference>
<evidence type="ECO:0000256" key="4">
    <source>
        <dbReference type="ARBA" id="ARBA00022806"/>
    </source>
</evidence>
<keyword evidence="3" id="KW-0378">Hydrolase</keyword>
<evidence type="ECO:0000259" key="7">
    <source>
        <dbReference type="Pfam" id="PF13086"/>
    </source>
</evidence>
<dbReference type="Gene3D" id="3.40.50.300">
    <property type="entry name" value="P-loop containing nucleotide triphosphate hydrolases"/>
    <property type="match status" value="2"/>
</dbReference>
<keyword evidence="4" id="KW-0347">Helicase</keyword>
<keyword evidence="10" id="KW-1185">Reference proteome</keyword>
<feature type="region of interest" description="Disordered" evidence="6">
    <location>
        <begin position="478"/>
        <end position="528"/>
    </location>
</feature>
<dbReference type="PANTHER" id="PTHR43788:SF8">
    <property type="entry name" value="DNA-BINDING PROTEIN SMUBP-2"/>
    <property type="match status" value="1"/>
</dbReference>
<dbReference type="InterPro" id="IPR050534">
    <property type="entry name" value="Coronavir_polyprotein_1ab"/>
</dbReference>
<gene>
    <name evidence="9" type="ORF">PCOR1329_LOCUS28800</name>
</gene>
<accession>A0ABN9SDG6</accession>
<dbReference type="InterPro" id="IPR027417">
    <property type="entry name" value="P-loop_NTPase"/>
</dbReference>
<dbReference type="Pfam" id="PF13087">
    <property type="entry name" value="AAA_12"/>
    <property type="match status" value="1"/>
</dbReference>
<evidence type="ECO:0000313" key="10">
    <source>
        <dbReference type="Proteomes" id="UP001189429"/>
    </source>
</evidence>
<feature type="domain" description="DNA2/NAM7 helicase helicase" evidence="7">
    <location>
        <begin position="782"/>
        <end position="875"/>
    </location>
</feature>
<feature type="domain" description="DNA2/NAM7 helicase-like C-terminal" evidence="8">
    <location>
        <begin position="981"/>
        <end position="1167"/>
    </location>
</feature>
<evidence type="ECO:0000313" key="9">
    <source>
        <dbReference type="EMBL" id="CAK0830055.1"/>
    </source>
</evidence>
<evidence type="ECO:0000256" key="5">
    <source>
        <dbReference type="ARBA" id="ARBA00022840"/>
    </source>
</evidence>
<feature type="compositionally biased region" description="Pro residues" evidence="6">
    <location>
        <begin position="517"/>
        <end position="526"/>
    </location>
</feature>
<keyword evidence="2" id="KW-0547">Nucleotide-binding</keyword>
<sequence length="1198" mass="124279">MGGQRDVRATVAVLYTRQRPAKRPVYREGTLRVAAGSARLLDSEGVEIDAETCTAGFLARLRAGEELVLSAHVVRPEAPAALLAPEGPRRPAEALPTAAPPQRVGPASTPPAQASGRAQRAAEPEQPSALKAKQPFKKPRLALRCDPLADEAPPSLPGGRPLLELRAGTTGGHPSGSGQPPQQRLAETEGSGADAADNGGQPAEALAPAEPRGDQCAAEAREGAMLVEQAGDLWRECAAEDSHWVLRGGDEAWARGGRRAIADLWTSCAAEDLQRRGGGALAPSAVLGLSAPGARGCATGATLLAPCVAPLAGQQAPTAAGQLATSSSGLPEDAAILPAPIRSPARCPSGRWGATAFAAAASPTEPPPSAGGVCFAAAPTAAAPPPEEHRPEESSDDELLLSLPAPPPRPAALAAACTRGPGRGERQGEAPPQGPPAAEPASEDDMPLAAAAGPAAEDDMPLAAAAGLAARRLASGPGARAARIGRLAAPKRAAARPRRAGEAQARKAAPSAGRQAPPQPPQPPQPLQLSFSQEAAGVGADAGSAPPSALAERGEYARCFASALVQEMQVRLSDIAASWFSWAGGPDLHADVRAVVHNLLAGPSVGPDGTATLIVGRRTTVSRGDVRTCSRGDVWILLPRGLPPLLFRSLWRGVNPNGKLLCAAINEPAFSWLATRRSHGPKLVAMPSLVCGGFSAELSQLDALQAFAAQPAGVDCRASVDEHELSLILGTGGPAAQSTARGGGPAPQPPEPARAPELSWLSAEQGAVVQAVAQWVDNEDAAPSAVLVRGVFGSGKSRTLAACITMLDRALTARKDPRRILLLCQTNVAVDTVLHLLLSEHEWDDFARLGSFRGVQPALLHRTVSLLSTRQAAMKELSEALEKRPPGAREQLQAAVASGVLPPRAVVWRRRRLVAATAAALDAADHFGGDALRCPLVLVDEAAQLTEPTVFGCLRRVGARRLLMVGDPRQLPPRAACASLRVTMLERLWGQSRAAARVELATQHRCHPLIAELSSGLFYGSALRHGVPAEQRASVLGPGAPPVAVVLSDGAEARRSQSYEHGEEAALCAAWAQRALRLGSVRPEAVGIVCLYRPQAAACARECAQRGLHGVEAATADAFQGAEREVIVLSCGRSSAAAPRDRHACCPRRLNVALSRARRHLVIFGSAAFLEGHPFLSKVLEVARQRGSVHHGRTILAG</sequence>
<dbReference type="PANTHER" id="PTHR43788">
    <property type="entry name" value="DNA2/NAM7 HELICASE FAMILY MEMBER"/>
    <property type="match status" value="1"/>
</dbReference>
<evidence type="ECO:0008006" key="11">
    <source>
        <dbReference type="Google" id="ProtNLM"/>
    </source>
</evidence>
<feature type="region of interest" description="Disordered" evidence="6">
    <location>
        <begin position="360"/>
        <end position="455"/>
    </location>
</feature>
<proteinExistence type="inferred from homology"/>
<dbReference type="InterPro" id="IPR047187">
    <property type="entry name" value="SF1_C_Upf1"/>
</dbReference>
<reference evidence="9" key="1">
    <citation type="submission" date="2023-10" db="EMBL/GenBank/DDBJ databases">
        <authorList>
            <person name="Chen Y."/>
            <person name="Shah S."/>
            <person name="Dougan E. K."/>
            <person name="Thang M."/>
            <person name="Chan C."/>
        </authorList>
    </citation>
    <scope>NUCLEOTIDE SEQUENCE [LARGE SCALE GENOMIC DNA]</scope>
</reference>
<protein>
    <recommendedName>
        <fullName evidence="11">DNA helicase</fullName>
    </recommendedName>
</protein>
<dbReference type="EMBL" id="CAUYUJ010010702">
    <property type="protein sequence ID" value="CAK0830055.1"/>
    <property type="molecule type" value="Genomic_DNA"/>
</dbReference>
<organism evidence="9 10">
    <name type="scientific">Prorocentrum cordatum</name>
    <dbReference type="NCBI Taxonomy" id="2364126"/>
    <lineage>
        <taxon>Eukaryota</taxon>
        <taxon>Sar</taxon>
        <taxon>Alveolata</taxon>
        <taxon>Dinophyceae</taxon>
        <taxon>Prorocentrales</taxon>
        <taxon>Prorocentraceae</taxon>
        <taxon>Prorocentrum</taxon>
    </lineage>
</organism>
<comment type="caution">
    <text evidence="9">The sequence shown here is derived from an EMBL/GenBank/DDBJ whole genome shotgun (WGS) entry which is preliminary data.</text>
</comment>
<keyword evidence="5" id="KW-0067">ATP-binding</keyword>
<feature type="compositionally biased region" description="Low complexity" evidence="6">
    <location>
        <begin position="478"/>
        <end position="492"/>
    </location>
</feature>
<dbReference type="Pfam" id="PF13086">
    <property type="entry name" value="AAA_11"/>
    <property type="match status" value="2"/>
</dbReference>
<evidence type="ECO:0000256" key="1">
    <source>
        <dbReference type="ARBA" id="ARBA00007913"/>
    </source>
</evidence>
<comment type="similarity">
    <text evidence="1">Belongs to the DNA2/NAM7 helicase family.</text>
</comment>